<dbReference type="AlphaFoldDB" id="A0A5J4SPI3"/>
<dbReference type="EMBL" id="SNRY01000082">
    <property type="protein sequence ID" value="KAA6347868.1"/>
    <property type="molecule type" value="Genomic_DNA"/>
</dbReference>
<comment type="caution">
    <text evidence="1">The sequence shown here is derived from an EMBL/GenBank/DDBJ whole genome shotgun (WGS) entry which is preliminary data.</text>
</comment>
<protein>
    <submittedName>
        <fullName evidence="1">Uncharacterized protein</fullName>
    </submittedName>
</protein>
<proteinExistence type="predicted"/>
<organism evidence="1">
    <name type="scientific">termite gut metagenome</name>
    <dbReference type="NCBI Taxonomy" id="433724"/>
    <lineage>
        <taxon>unclassified sequences</taxon>
        <taxon>metagenomes</taxon>
        <taxon>organismal metagenomes</taxon>
    </lineage>
</organism>
<name>A0A5J4SPI3_9ZZZZ</name>
<sequence length="155" mass="17924">MNINCSYFFQFNEIKKLWIINKLNINSIKFYEDKRPEVGLIESIDYVEGSLIEIEIDSENTSLSQKLNDNSFDISLDTTINLIDYITSTELQSYLCDKFLVIFRTGEKMYFVFGVDEGAKLTYDLNLDSNNAYKVSLSENNSIYPIFQSSPSIIQ</sequence>
<gene>
    <name evidence="1" type="ORF">EZS27_004648</name>
</gene>
<reference evidence="1" key="1">
    <citation type="submission" date="2019-03" db="EMBL/GenBank/DDBJ databases">
        <title>Single cell metagenomics reveals metabolic interactions within the superorganism composed of flagellate Streblomastix strix and complex community of Bacteroidetes bacteria on its surface.</title>
        <authorList>
            <person name="Treitli S.C."/>
            <person name="Kolisko M."/>
            <person name="Husnik F."/>
            <person name="Keeling P."/>
            <person name="Hampl V."/>
        </authorList>
    </citation>
    <scope>NUCLEOTIDE SEQUENCE</scope>
    <source>
        <strain evidence="1">STM</strain>
    </source>
</reference>
<accession>A0A5J4SPI3</accession>
<evidence type="ECO:0000313" key="1">
    <source>
        <dbReference type="EMBL" id="KAA6347868.1"/>
    </source>
</evidence>